<keyword evidence="2" id="KW-1185">Reference proteome</keyword>
<proteinExistence type="predicted"/>
<evidence type="ECO:0000313" key="1">
    <source>
        <dbReference type="EMBL" id="NOJ43757.1"/>
    </source>
</evidence>
<comment type="caution">
    <text evidence="1">The sequence shown here is derived from an EMBL/GenBank/DDBJ whole genome shotgun (WGS) entry which is preliminary data.</text>
</comment>
<dbReference type="Proteomes" id="UP000544122">
    <property type="component" value="Unassembled WGS sequence"/>
</dbReference>
<gene>
    <name evidence="1" type="ORF">HCN58_30075</name>
</gene>
<organism evidence="1 2">
    <name type="scientific">Bradyrhizobium australiense</name>
    <dbReference type="NCBI Taxonomy" id="2721161"/>
    <lineage>
        <taxon>Bacteria</taxon>
        <taxon>Pseudomonadati</taxon>
        <taxon>Pseudomonadota</taxon>
        <taxon>Alphaproteobacteria</taxon>
        <taxon>Hyphomicrobiales</taxon>
        <taxon>Nitrobacteraceae</taxon>
        <taxon>Bradyrhizobium</taxon>
    </lineage>
</organism>
<protein>
    <submittedName>
        <fullName evidence="1">Uncharacterized protein</fullName>
    </submittedName>
</protein>
<accession>A0A7Y4LYN0</accession>
<sequence length="116" mass="13260">MPANSVVMEGSDGGALTTPGRGRWELWRRCAATVRFENFKQKARDGFLRAGFAICDDDVMPVICPTCQTIFERSKIPEDSTKRRRQFETALAESLLNDHEVKSPRPFPARALRYRR</sequence>
<dbReference type="RefSeq" id="WP_171582952.1">
    <property type="nucleotide sequence ID" value="NZ_JAAVLX010000011.1"/>
</dbReference>
<dbReference type="AlphaFoldDB" id="A0A7Y4LYN0"/>
<evidence type="ECO:0000313" key="2">
    <source>
        <dbReference type="Proteomes" id="UP000544122"/>
    </source>
</evidence>
<name>A0A7Y4LYN0_9BRAD</name>
<dbReference type="EMBL" id="JAAVLX010000011">
    <property type="protein sequence ID" value="NOJ43757.1"/>
    <property type="molecule type" value="Genomic_DNA"/>
</dbReference>
<reference evidence="1 2" key="1">
    <citation type="submission" date="2020-03" db="EMBL/GenBank/DDBJ databases">
        <title>Bradyrhizobium diversity isolated from nodules of Indigofera sp.</title>
        <authorList>
            <person name="Klepa M."/>
            <person name="Helene L."/>
            <person name="Hungria M."/>
        </authorList>
    </citation>
    <scope>NUCLEOTIDE SEQUENCE [LARGE SCALE GENOMIC DNA]</scope>
    <source>
        <strain evidence="1 2">WSM 1791</strain>
    </source>
</reference>